<evidence type="ECO:0000313" key="1">
    <source>
        <dbReference type="EMBL" id="MBX67120.1"/>
    </source>
</evidence>
<organism evidence="1">
    <name type="scientific">Rhizophora mucronata</name>
    <name type="common">Asiatic mangrove</name>
    <dbReference type="NCBI Taxonomy" id="61149"/>
    <lineage>
        <taxon>Eukaryota</taxon>
        <taxon>Viridiplantae</taxon>
        <taxon>Streptophyta</taxon>
        <taxon>Embryophyta</taxon>
        <taxon>Tracheophyta</taxon>
        <taxon>Spermatophyta</taxon>
        <taxon>Magnoliopsida</taxon>
        <taxon>eudicotyledons</taxon>
        <taxon>Gunneridae</taxon>
        <taxon>Pentapetalae</taxon>
        <taxon>rosids</taxon>
        <taxon>fabids</taxon>
        <taxon>Malpighiales</taxon>
        <taxon>Rhizophoraceae</taxon>
        <taxon>Rhizophora</taxon>
    </lineage>
</organism>
<reference evidence="1" key="1">
    <citation type="submission" date="2018-02" db="EMBL/GenBank/DDBJ databases">
        <title>Rhizophora mucronata_Transcriptome.</title>
        <authorList>
            <person name="Meera S.P."/>
            <person name="Sreeshan A."/>
            <person name="Augustine A."/>
        </authorList>
    </citation>
    <scope>NUCLEOTIDE SEQUENCE</scope>
    <source>
        <tissue evidence="1">Leaf</tissue>
    </source>
</reference>
<proteinExistence type="predicted"/>
<protein>
    <submittedName>
        <fullName evidence="1">Uncharacterized protein</fullName>
    </submittedName>
</protein>
<dbReference type="EMBL" id="GGEC01086636">
    <property type="protein sequence ID" value="MBX67120.1"/>
    <property type="molecule type" value="Transcribed_RNA"/>
</dbReference>
<name>A0A2P2QJF2_RHIMU</name>
<sequence>MRSRTFCFLLRSFTPWHLQQILYI</sequence>
<accession>A0A2P2QJF2</accession>
<dbReference type="AlphaFoldDB" id="A0A2P2QJF2"/>